<accession>A0A517RMY2</accession>
<organism evidence="5 6">
    <name type="scientific">Gimesia alba</name>
    <dbReference type="NCBI Taxonomy" id="2527973"/>
    <lineage>
        <taxon>Bacteria</taxon>
        <taxon>Pseudomonadati</taxon>
        <taxon>Planctomycetota</taxon>
        <taxon>Planctomycetia</taxon>
        <taxon>Planctomycetales</taxon>
        <taxon>Planctomycetaceae</taxon>
        <taxon>Gimesia</taxon>
    </lineage>
</organism>
<dbReference type="Pfam" id="PF16347">
    <property type="entry name" value="SGSH_C"/>
    <property type="match status" value="1"/>
</dbReference>
<protein>
    <submittedName>
        <fullName evidence="5">Arylsulfatase</fullName>
        <ecNumber evidence="5">3.1.6.1</ecNumber>
    </submittedName>
</protein>
<feature type="domain" description="N-sulphoglucosamine sulphohydrolase C-terminal" evidence="4">
    <location>
        <begin position="354"/>
        <end position="504"/>
    </location>
</feature>
<dbReference type="SUPFAM" id="SSF53649">
    <property type="entry name" value="Alkaline phosphatase-like"/>
    <property type="match status" value="1"/>
</dbReference>
<reference evidence="5 6" key="1">
    <citation type="submission" date="2019-02" db="EMBL/GenBank/DDBJ databases">
        <title>Deep-cultivation of Planctomycetes and their phenomic and genomic characterization uncovers novel biology.</title>
        <authorList>
            <person name="Wiegand S."/>
            <person name="Jogler M."/>
            <person name="Boedeker C."/>
            <person name="Pinto D."/>
            <person name="Vollmers J."/>
            <person name="Rivas-Marin E."/>
            <person name="Kohn T."/>
            <person name="Peeters S.H."/>
            <person name="Heuer A."/>
            <person name="Rast P."/>
            <person name="Oberbeckmann S."/>
            <person name="Bunk B."/>
            <person name="Jeske O."/>
            <person name="Meyerdierks A."/>
            <person name="Storesund J.E."/>
            <person name="Kallscheuer N."/>
            <person name="Luecker S."/>
            <person name="Lage O.M."/>
            <person name="Pohl T."/>
            <person name="Merkel B.J."/>
            <person name="Hornburger P."/>
            <person name="Mueller R.-W."/>
            <person name="Bruemmer F."/>
            <person name="Labrenz M."/>
            <person name="Spormann A.M."/>
            <person name="Op den Camp H."/>
            <person name="Overmann J."/>
            <person name="Amann R."/>
            <person name="Jetten M.S.M."/>
            <person name="Mascher T."/>
            <person name="Medema M.H."/>
            <person name="Devos D.P."/>
            <person name="Kaster A.-K."/>
            <person name="Ovreas L."/>
            <person name="Rohde M."/>
            <person name="Galperin M.Y."/>
            <person name="Jogler C."/>
        </authorList>
    </citation>
    <scope>NUCLEOTIDE SEQUENCE [LARGE SCALE GENOMIC DNA]</scope>
    <source>
        <strain evidence="5 6">Pan241w</strain>
    </source>
</reference>
<feature type="chain" id="PRO_5022230876" evidence="3">
    <location>
        <begin position="20"/>
        <end position="528"/>
    </location>
</feature>
<keyword evidence="6" id="KW-1185">Reference proteome</keyword>
<evidence type="ECO:0000256" key="3">
    <source>
        <dbReference type="SAM" id="SignalP"/>
    </source>
</evidence>
<evidence type="ECO:0000256" key="1">
    <source>
        <dbReference type="ARBA" id="ARBA00008779"/>
    </source>
</evidence>
<evidence type="ECO:0000256" key="2">
    <source>
        <dbReference type="ARBA" id="ARBA00022801"/>
    </source>
</evidence>
<dbReference type="Proteomes" id="UP000317171">
    <property type="component" value="Chromosome"/>
</dbReference>
<evidence type="ECO:0000313" key="5">
    <source>
        <dbReference type="EMBL" id="QDT45241.1"/>
    </source>
</evidence>
<evidence type="ECO:0000313" key="6">
    <source>
        <dbReference type="Proteomes" id="UP000317171"/>
    </source>
</evidence>
<dbReference type="InterPro" id="IPR024607">
    <property type="entry name" value="Sulfatase_CS"/>
</dbReference>
<feature type="signal peptide" evidence="3">
    <location>
        <begin position="1"/>
        <end position="19"/>
    </location>
</feature>
<dbReference type="KEGG" id="gaz:Pan241w_53600"/>
<proteinExistence type="inferred from homology"/>
<dbReference type="AlphaFoldDB" id="A0A517RMY2"/>
<dbReference type="InterPro" id="IPR017850">
    <property type="entry name" value="Alkaline_phosphatase_core_sf"/>
</dbReference>
<dbReference type="EC" id="3.1.6.1" evidence="5"/>
<evidence type="ECO:0000259" key="4">
    <source>
        <dbReference type="Pfam" id="PF16347"/>
    </source>
</evidence>
<dbReference type="PANTHER" id="PTHR43108">
    <property type="entry name" value="N-ACETYLGLUCOSAMINE-6-SULFATASE FAMILY MEMBER"/>
    <property type="match status" value="1"/>
</dbReference>
<comment type="similarity">
    <text evidence="1">Belongs to the sulfatase family.</text>
</comment>
<dbReference type="PROSITE" id="PS00149">
    <property type="entry name" value="SULFATASE_2"/>
    <property type="match status" value="1"/>
</dbReference>
<dbReference type="GO" id="GO:0004065">
    <property type="term" value="F:arylsulfatase activity"/>
    <property type="evidence" value="ECO:0007669"/>
    <property type="project" value="UniProtKB-EC"/>
</dbReference>
<dbReference type="OrthoDB" id="237120at2"/>
<gene>
    <name evidence="5" type="primary">atsA_53</name>
    <name evidence="5" type="ORF">Pan241w_53600</name>
</gene>
<dbReference type="EMBL" id="CP036269">
    <property type="protein sequence ID" value="QDT45241.1"/>
    <property type="molecule type" value="Genomic_DNA"/>
</dbReference>
<dbReference type="CDD" id="cd16031">
    <property type="entry name" value="G6S_like"/>
    <property type="match status" value="1"/>
</dbReference>
<keyword evidence="2 5" id="KW-0378">Hydrolase</keyword>
<keyword evidence="3" id="KW-0732">Signal</keyword>
<dbReference type="Gene3D" id="3.40.720.10">
    <property type="entry name" value="Alkaline Phosphatase, subunit A"/>
    <property type="match status" value="1"/>
</dbReference>
<dbReference type="PANTHER" id="PTHR43108:SF6">
    <property type="entry name" value="N-SULPHOGLUCOSAMINE SULPHOHYDROLASE"/>
    <property type="match status" value="1"/>
</dbReference>
<dbReference type="PROSITE" id="PS00523">
    <property type="entry name" value="SULFATASE_1"/>
    <property type="match status" value="1"/>
</dbReference>
<dbReference type="InterPro" id="IPR032506">
    <property type="entry name" value="SGSH_C"/>
</dbReference>
<dbReference type="RefSeq" id="WP_145221514.1">
    <property type="nucleotide sequence ID" value="NZ_CP036269.1"/>
</dbReference>
<name>A0A517RMY2_9PLAN</name>
<sequence precursor="true">MFRAFLVLCCLCISTQSFAAERPNILFLFTDDHAPHAIGAYKGFLEKVNPTPNIDKLAAEGMLFKNSFCTNSICGPSRAVILTGKHSHINGFMTNRDLFNGDQQTFPKLLQKAGYKTAMIGKWHLSSDPQGFDHWKVLPGQGDYYNPAFKTPKGREQVEGYCTDIVTDMALDWLKQNANSDKPFMLMCQHKAPHRTWMPPIRHLHLYDDITIPEPKTLFDQWEDNASPARHAEMSIDGYMNLVYDVFGPPINGWDPNVGKSMDKSGFRNLKKMTPEQLKAWNAAFDPKNEALKKAGLTGKDLVRWKYQRYMKNYLRCVKGVDENIGRMLAYLKETGLDKNTIVIYSSDQGFYLGDHGWYDKRWMYEESFKMPLIVKWPGVTKPGTVNTDMVQNLDYAETFLDIAGAAIPDDMQGRSLVPLLKGQNTDWRNALYYHYFEFPSVHMVAKHFGIRTQRFKLIRFYQFDEWEFYDLEQDPEELTNQYNNPKYADVIAQLKPQLMELRKTYKDDSDISVMPLEWRKKYRPELD</sequence>